<comment type="subcellular location">
    <subcellularLocation>
        <location evidence="1">Nucleus</location>
    </subcellularLocation>
</comment>
<dbReference type="PANTHER" id="PTHR14087">
    <property type="entry name" value="THYMOCYTE NUCLEAR PROTEIN 1"/>
    <property type="match status" value="1"/>
</dbReference>
<feature type="domain" description="EVE" evidence="4">
    <location>
        <begin position="4"/>
        <end position="178"/>
    </location>
</feature>
<sequence length="293" mass="33067">MEHKFWLLKAEPDSRVVKGKDVKFSVDDFESTKMSPWEGVRSYEARNIMKEMKVGQGALFYHSNCKTPGIAAFAKVTKEAYPDYTAWDESHPYFDPKSNPDEPKWFMVDLTFSSRAQNFIPLALLRLIADRPNSDLPEEISYIGEKGASAIKSMDLIRKGRLSVQRVSREAWDTIAQMAETGGWTDLDLKPKKKPFKVKSVQDDVGDDESTLGPPKSKPPRQRNTSKQASSGSTAKGTSKAKQSTSEESQDEEEPVRSGIKGKPATKRKRIETDIDDQEETGSTLRRSTRKRR</sequence>
<protein>
    <submittedName>
        <fullName evidence="5">PUA-like domain-containing protein</fullName>
    </submittedName>
</protein>
<dbReference type="CDD" id="cd21133">
    <property type="entry name" value="EVE"/>
    <property type="match status" value="1"/>
</dbReference>
<dbReference type="SUPFAM" id="SSF88697">
    <property type="entry name" value="PUA domain-like"/>
    <property type="match status" value="1"/>
</dbReference>
<dbReference type="PANTHER" id="PTHR14087:SF7">
    <property type="entry name" value="THYMOCYTE NUCLEAR PROTEIN 1"/>
    <property type="match status" value="1"/>
</dbReference>
<proteinExistence type="predicted"/>
<dbReference type="FunFam" id="3.10.590.10:FF:000006">
    <property type="entry name" value="Chromosome 7, whole genome shotgun sequence"/>
    <property type="match status" value="1"/>
</dbReference>
<evidence type="ECO:0000256" key="1">
    <source>
        <dbReference type="ARBA" id="ARBA00004123"/>
    </source>
</evidence>
<evidence type="ECO:0000256" key="2">
    <source>
        <dbReference type="ARBA" id="ARBA00023242"/>
    </source>
</evidence>
<dbReference type="EMBL" id="MU157856">
    <property type="protein sequence ID" value="KAF9527968.1"/>
    <property type="molecule type" value="Genomic_DNA"/>
</dbReference>
<dbReference type="InterPro" id="IPR052181">
    <property type="entry name" value="5hmC_binding"/>
</dbReference>
<evidence type="ECO:0000313" key="5">
    <source>
        <dbReference type="EMBL" id="KAF9527968.1"/>
    </source>
</evidence>
<organism evidence="5 6">
    <name type="scientific">Crepidotus variabilis</name>
    <dbReference type="NCBI Taxonomy" id="179855"/>
    <lineage>
        <taxon>Eukaryota</taxon>
        <taxon>Fungi</taxon>
        <taxon>Dikarya</taxon>
        <taxon>Basidiomycota</taxon>
        <taxon>Agaricomycotina</taxon>
        <taxon>Agaricomycetes</taxon>
        <taxon>Agaricomycetidae</taxon>
        <taxon>Agaricales</taxon>
        <taxon>Agaricineae</taxon>
        <taxon>Crepidotaceae</taxon>
        <taxon>Crepidotus</taxon>
    </lineage>
</organism>
<keyword evidence="6" id="KW-1185">Reference proteome</keyword>
<name>A0A9P6EFJ6_9AGAR</name>
<dbReference type="Gene3D" id="3.10.590.10">
    <property type="entry name" value="ph1033 like domains"/>
    <property type="match status" value="1"/>
</dbReference>
<evidence type="ECO:0000259" key="4">
    <source>
        <dbReference type="Pfam" id="PF01878"/>
    </source>
</evidence>
<dbReference type="Pfam" id="PF01878">
    <property type="entry name" value="EVE"/>
    <property type="match status" value="1"/>
</dbReference>
<dbReference type="InterPro" id="IPR015947">
    <property type="entry name" value="PUA-like_sf"/>
</dbReference>
<dbReference type="GO" id="GO:0005634">
    <property type="term" value="C:nucleus"/>
    <property type="evidence" value="ECO:0007669"/>
    <property type="project" value="UniProtKB-SubCell"/>
</dbReference>
<feature type="compositionally biased region" description="Polar residues" evidence="3">
    <location>
        <begin position="222"/>
        <end position="242"/>
    </location>
</feature>
<reference evidence="5" key="1">
    <citation type="submission" date="2020-11" db="EMBL/GenBank/DDBJ databases">
        <authorList>
            <consortium name="DOE Joint Genome Institute"/>
            <person name="Ahrendt S."/>
            <person name="Riley R."/>
            <person name="Andreopoulos W."/>
            <person name="Labutti K."/>
            <person name="Pangilinan J."/>
            <person name="Ruiz-Duenas F.J."/>
            <person name="Barrasa J.M."/>
            <person name="Sanchez-Garcia M."/>
            <person name="Camarero S."/>
            <person name="Miyauchi S."/>
            <person name="Serrano A."/>
            <person name="Linde D."/>
            <person name="Babiker R."/>
            <person name="Drula E."/>
            <person name="Ayuso-Fernandez I."/>
            <person name="Pacheco R."/>
            <person name="Padilla G."/>
            <person name="Ferreira P."/>
            <person name="Barriuso J."/>
            <person name="Kellner H."/>
            <person name="Castanera R."/>
            <person name="Alfaro M."/>
            <person name="Ramirez L."/>
            <person name="Pisabarro A.G."/>
            <person name="Kuo A."/>
            <person name="Tritt A."/>
            <person name="Lipzen A."/>
            <person name="He G."/>
            <person name="Yan M."/>
            <person name="Ng V."/>
            <person name="Cullen D."/>
            <person name="Martin F."/>
            <person name="Rosso M.-N."/>
            <person name="Henrissat B."/>
            <person name="Hibbett D."/>
            <person name="Martinez A.T."/>
            <person name="Grigoriev I.V."/>
        </authorList>
    </citation>
    <scope>NUCLEOTIDE SEQUENCE</scope>
    <source>
        <strain evidence="5">CBS 506.95</strain>
    </source>
</reference>
<evidence type="ECO:0000313" key="6">
    <source>
        <dbReference type="Proteomes" id="UP000807306"/>
    </source>
</evidence>
<comment type="caution">
    <text evidence="5">The sequence shown here is derived from an EMBL/GenBank/DDBJ whole genome shotgun (WGS) entry which is preliminary data.</text>
</comment>
<dbReference type="InterPro" id="IPR002740">
    <property type="entry name" value="EVE_domain"/>
</dbReference>
<dbReference type="InterPro" id="IPR047197">
    <property type="entry name" value="THYN1-like_EVE"/>
</dbReference>
<gene>
    <name evidence="5" type="ORF">CPB83DRAFT_814455</name>
</gene>
<accession>A0A9P6EFJ6</accession>
<dbReference type="AlphaFoldDB" id="A0A9P6EFJ6"/>
<dbReference type="OrthoDB" id="41445at2759"/>
<evidence type="ECO:0000256" key="3">
    <source>
        <dbReference type="SAM" id="MobiDB-lite"/>
    </source>
</evidence>
<dbReference type="Proteomes" id="UP000807306">
    <property type="component" value="Unassembled WGS sequence"/>
</dbReference>
<keyword evidence="2" id="KW-0539">Nucleus</keyword>
<feature type="region of interest" description="Disordered" evidence="3">
    <location>
        <begin position="195"/>
        <end position="293"/>
    </location>
</feature>